<comment type="caution">
    <text evidence="1">The sequence shown here is derived from an EMBL/GenBank/DDBJ whole genome shotgun (WGS) entry which is preliminary data.</text>
</comment>
<protein>
    <submittedName>
        <fullName evidence="1">Uncharacterized protein</fullName>
    </submittedName>
</protein>
<proteinExistence type="predicted"/>
<evidence type="ECO:0000313" key="1">
    <source>
        <dbReference type="EMBL" id="KAK2881469.1"/>
    </source>
</evidence>
<gene>
    <name evidence="1" type="ORF">Q8A67_018737</name>
</gene>
<reference evidence="1" key="1">
    <citation type="submission" date="2023-08" db="EMBL/GenBank/DDBJ databases">
        <title>Chromosome-level Genome Assembly of mud carp (Cirrhinus molitorella).</title>
        <authorList>
            <person name="Liu H."/>
        </authorList>
    </citation>
    <scope>NUCLEOTIDE SEQUENCE</scope>
    <source>
        <strain evidence="1">Prfri</strain>
        <tissue evidence="1">Muscle</tissue>
    </source>
</reference>
<dbReference type="AlphaFoldDB" id="A0AA88PI85"/>
<evidence type="ECO:0000313" key="2">
    <source>
        <dbReference type="Proteomes" id="UP001187343"/>
    </source>
</evidence>
<accession>A0AA88PI85</accession>
<sequence length="173" mass="19225">MRPRESLVRAISWANSDIKVNSTFIFRSQPAAKSALNEPLTFARLKHDNGNQRRTAGPHSARFTLRRHQRADLSAHITDEQTAGLFSSVMSCLIFMKANWETVIWQVLRVLKPVGVVGEKCILTVAKTPTSPLPCPGFTSPVPSRSLRHLVSPHLPLLPHKPKAPQAVCRVQP</sequence>
<dbReference type="Proteomes" id="UP001187343">
    <property type="component" value="Unassembled WGS sequence"/>
</dbReference>
<organism evidence="1 2">
    <name type="scientific">Cirrhinus molitorella</name>
    <name type="common">mud carp</name>
    <dbReference type="NCBI Taxonomy" id="172907"/>
    <lineage>
        <taxon>Eukaryota</taxon>
        <taxon>Metazoa</taxon>
        <taxon>Chordata</taxon>
        <taxon>Craniata</taxon>
        <taxon>Vertebrata</taxon>
        <taxon>Euteleostomi</taxon>
        <taxon>Actinopterygii</taxon>
        <taxon>Neopterygii</taxon>
        <taxon>Teleostei</taxon>
        <taxon>Ostariophysi</taxon>
        <taxon>Cypriniformes</taxon>
        <taxon>Cyprinidae</taxon>
        <taxon>Labeoninae</taxon>
        <taxon>Labeonini</taxon>
        <taxon>Cirrhinus</taxon>
    </lineage>
</organism>
<name>A0AA88PI85_9TELE</name>
<keyword evidence="2" id="KW-1185">Reference proteome</keyword>
<dbReference type="EMBL" id="JAUYZG010000018">
    <property type="protein sequence ID" value="KAK2881469.1"/>
    <property type="molecule type" value="Genomic_DNA"/>
</dbReference>